<sequence length="63" mass="6711">MIIVLRPDGLFGSATGEDAGDRDTALGQLQGEASGFLDRPADEFDDPEGFVFLGVMVAWRLPA</sequence>
<evidence type="ECO:0000313" key="2">
    <source>
        <dbReference type="Proteomes" id="UP001524587"/>
    </source>
</evidence>
<proteinExistence type="predicted"/>
<reference evidence="1 2" key="1">
    <citation type="submission" date="2022-06" db="EMBL/GenBank/DDBJ databases">
        <title>Endosaccharibacter gen. nov., sp. nov., endophytic bacteria isolated from sugarcane.</title>
        <authorList>
            <person name="Pitiwittayakul N."/>
            <person name="Yukphan P."/>
            <person name="Charoenyingcharoen P."/>
            <person name="Tanasupawat S."/>
        </authorList>
    </citation>
    <scope>NUCLEOTIDE SEQUENCE [LARGE SCALE GENOMIC DNA]</scope>
    <source>
        <strain evidence="1 2">KSS8</strain>
    </source>
</reference>
<protein>
    <submittedName>
        <fullName evidence="1">Uncharacterized protein</fullName>
    </submittedName>
</protein>
<evidence type="ECO:0000313" key="1">
    <source>
        <dbReference type="EMBL" id="MCQ8278506.1"/>
    </source>
</evidence>
<dbReference type="EMBL" id="JAMSKV010000006">
    <property type="protein sequence ID" value="MCQ8278506.1"/>
    <property type="molecule type" value="Genomic_DNA"/>
</dbReference>
<gene>
    <name evidence="1" type="ORF">NFI95_08580</name>
</gene>
<name>A0ABT1W8U0_9PROT</name>
<comment type="caution">
    <text evidence="1">The sequence shown here is derived from an EMBL/GenBank/DDBJ whole genome shotgun (WGS) entry which is preliminary data.</text>
</comment>
<accession>A0ABT1W8U0</accession>
<dbReference type="Proteomes" id="UP001524587">
    <property type="component" value="Unassembled WGS sequence"/>
</dbReference>
<keyword evidence="2" id="KW-1185">Reference proteome</keyword>
<dbReference type="RefSeq" id="WP_422863986.1">
    <property type="nucleotide sequence ID" value="NZ_JAMSKV010000006.1"/>
</dbReference>
<organism evidence="1 2">
    <name type="scientific">Endosaccharibacter trunci</name>
    <dbReference type="NCBI Taxonomy" id="2812733"/>
    <lineage>
        <taxon>Bacteria</taxon>
        <taxon>Pseudomonadati</taxon>
        <taxon>Pseudomonadota</taxon>
        <taxon>Alphaproteobacteria</taxon>
        <taxon>Acetobacterales</taxon>
        <taxon>Acetobacteraceae</taxon>
        <taxon>Endosaccharibacter</taxon>
    </lineage>
</organism>